<dbReference type="InterPro" id="IPR050772">
    <property type="entry name" value="Hydratase-Decarb/MhpD_sf"/>
</dbReference>
<gene>
    <name evidence="3" type="ORF">ACFSCY_15375</name>
</gene>
<evidence type="ECO:0000259" key="2">
    <source>
        <dbReference type="Pfam" id="PF01557"/>
    </source>
</evidence>
<sequence length="259" mass="26903">MSDDLSRAGTAADVIWKAWSTGERIAELPADVRPQDAAEGMAVQQAVAGLAGPGYGWKLAATNAAGAAHIGVDGPLPARLFERFRHEPGDVLPSGDLHMRVVEAEFAYRMDAAVEPGASADEVFAAVGALHLAVEIPDSRFTRFEVVGAAQLIADCACAGRFVLGPGVPGWTGLDLSTWGTSLWINGAEAATGSGGNVLGDPRTALTWLVGDLARYGLHLRAGDIVTTGTTTTPVPIGPGDEVRADFGELGEVEFRFAP</sequence>
<dbReference type="InterPro" id="IPR011234">
    <property type="entry name" value="Fumarylacetoacetase-like_C"/>
</dbReference>
<dbReference type="SUPFAM" id="SSF56529">
    <property type="entry name" value="FAH"/>
    <property type="match status" value="1"/>
</dbReference>
<dbReference type="PANTHER" id="PTHR30143:SF0">
    <property type="entry name" value="2-KETO-4-PENTENOATE HYDRATASE"/>
    <property type="match status" value="1"/>
</dbReference>
<name>A0ABW4FKM9_9PSEU</name>
<dbReference type="InterPro" id="IPR036663">
    <property type="entry name" value="Fumarylacetoacetase_C_sf"/>
</dbReference>
<dbReference type="EMBL" id="JBHUCP010000009">
    <property type="protein sequence ID" value="MFD1530825.1"/>
    <property type="molecule type" value="Genomic_DNA"/>
</dbReference>
<keyword evidence="1" id="KW-0456">Lyase</keyword>
<evidence type="ECO:0000256" key="1">
    <source>
        <dbReference type="ARBA" id="ARBA00023239"/>
    </source>
</evidence>
<comment type="caution">
    <text evidence="3">The sequence shown here is derived from an EMBL/GenBank/DDBJ whole genome shotgun (WGS) entry which is preliminary data.</text>
</comment>
<dbReference type="Gene3D" id="3.90.850.10">
    <property type="entry name" value="Fumarylacetoacetase-like, C-terminal domain"/>
    <property type="match status" value="1"/>
</dbReference>
<organism evidence="3 4">
    <name type="scientific">Pseudonocardia aurantiaca</name>
    <dbReference type="NCBI Taxonomy" id="75290"/>
    <lineage>
        <taxon>Bacteria</taxon>
        <taxon>Bacillati</taxon>
        <taxon>Actinomycetota</taxon>
        <taxon>Actinomycetes</taxon>
        <taxon>Pseudonocardiales</taxon>
        <taxon>Pseudonocardiaceae</taxon>
        <taxon>Pseudonocardia</taxon>
    </lineage>
</organism>
<proteinExistence type="predicted"/>
<accession>A0ABW4FKM9</accession>
<feature type="domain" description="Fumarylacetoacetase-like C-terminal" evidence="2">
    <location>
        <begin position="102"/>
        <end position="256"/>
    </location>
</feature>
<dbReference type="Pfam" id="PF01557">
    <property type="entry name" value="FAA_hydrolase"/>
    <property type="match status" value="1"/>
</dbReference>
<evidence type="ECO:0000313" key="3">
    <source>
        <dbReference type="EMBL" id="MFD1530825.1"/>
    </source>
</evidence>
<evidence type="ECO:0000313" key="4">
    <source>
        <dbReference type="Proteomes" id="UP001597145"/>
    </source>
</evidence>
<dbReference type="RefSeq" id="WP_343970680.1">
    <property type="nucleotide sequence ID" value="NZ_BAAAJG010000002.1"/>
</dbReference>
<reference evidence="4" key="1">
    <citation type="journal article" date="2019" name="Int. J. Syst. Evol. Microbiol.">
        <title>The Global Catalogue of Microorganisms (GCM) 10K type strain sequencing project: providing services to taxonomists for standard genome sequencing and annotation.</title>
        <authorList>
            <consortium name="The Broad Institute Genomics Platform"/>
            <consortium name="The Broad Institute Genome Sequencing Center for Infectious Disease"/>
            <person name="Wu L."/>
            <person name="Ma J."/>
        </authorList>
    </citation>
    <scope>NUCLEOTIDE SEQUENCE [LARGE SCALE GENOMIC DNA]</scope>
    <source>
        <strain evidence="4">JCM 12165</strain>
    </source>
</reference>
<dbReference type="Proteomes" id="UP001597145">
    <property type="component" value="Unassembled WGS sequence"/>
</dbReference>
<dbReference type="PANTHER" id="PTHR30143">
    <property type="entry name" value="ACID HYDRATASE"/>
    <property type="match status" value="1"/>
</dbReference>
<keyword evidence="4" id="KW-1185">Reference proteome</keyword>
<protein>
    <submittedName>
        <fullName evidence="3">2-keto-4-pentenoate hydratase</fullName>
    </submittedName>
</protein>